<dbReference type="InterPro" id="IPR001387">
    <property type="entry name" value="Cro/C1-type_HTH"/>
</dbReference>
<evidence type="ECO:0000313" key="3">
    <source>
        <dbReference type="Proteomes" id="UP001319867"/>
    </source>
</evidence>
<dbReference type="Proteomes" id="UP001319867">
    <property type="component" value="Chromosome"/>
</dbReference>
<dbReference type="PROSITE" id="PS50943">
    <property type="entry name" value="HTH_CROC1"/>
    <property type="match status" value="1"/>
</dbReference>
<dbReference type="SUPFAM" id="SSF47413">
    <property type="entry name" value="lambda repressor-like DNA-binding domains"/>
    <property type="match status" value="1"/>
</dbReference>
<protein>
    <recommendedName>
        <fullName evidence="1">HTH cro/C1-type domain-containing protein</fullName>
    </recommendedName>
</protein>
<name>A0ABN6L0R0_9FLAO</name>
<dbReference type="RefSeq" id="WP_229316475.1">
    <property type="nucleotide sequence ID" value="NZ_AP025184.1"/>
</dbReference>
<evidence type="ECO:0000313" key="2">
    <source>
        <dbReference type="EMBL" id="BDB55084.1"/>
    </source>
</evidence>
<dbReference type="InterPro" id="IPR010982">
    <property type="entry name" value="Lambda_DNA-bd_dom_sf"/>
</dbReference>
<dbReference type="EMBL" id="AP025184">
    <property type="protein sequence ID" value="BDB55084.1"/>
    <property type="molecule type" value="Genomic_DNA"/>
</dbReference>
<organism evidence="2 3">
    <name type="scientific">Flavobacterium ammoniigenes</name>
    <dbReference type="NCBI Taxonomy" id="1751095"/>
    <lineage>
        <taxon>Bacteria</taxon>
        <taxon>Pseudomonadati</taxon>
        <taxon>Bacteroidota</taxon>
        <taxon>Flavobacteriia</taxon>
        <taxon>Flavobacteriales</taxon>
        <taxon>Flavobacteriaceae</taxon>
        <taxon>Flavobacterium</taxon>
    </lineage>
</organism>
<accession>A0ABN6L0R0</accession>
<dbReference type="Gene3D" id="1.10.260.40">
    <property type="entry name" value="lambda repressor-like DNA-binding domains"/>
    <property type="match status" value="1"/>
</dbReference>
<gene>
    <name evidence="2" type="ORF">GENT5_13890</name>
</gene>
<reference evidence="2 3" key="1">
    <citation type="journal article" date="2022" name="Int. J. Syst. Evol. Microbiol.">
        <title>Flavobacterium ammonificans sp. nov. and Flavobacterium ammoniigenes sp. nov., ammonifying bacteria isolated from surface river water.</title>
        <authorList>
            <person name="Watanabe K."/>
            <person name="Kitamura T."/>
            <person name="Ogata Y."/>
            <person name="Shindo C."/>
            <person name="Suda W."/>
        </authorList>
    </citation>
    <scope>NUCLEOTIDE SEQUENCE [LARGE SCALE GENOMIC DNA]</scope>
    <source>
        <strain evidence="2 3">GENT5</strain>
    </source>
</reference>
<evidence type="ECO:0000259" key="1">
    <source>
        <dbReference type="PROSITE" id="PS50943"/>
    </source>
</evidence>
<dbReference type="Pfam" id="PF21956">
    <property type="entry name" value="DUF6922"/>
    <property type="match status" value="1"/>
</dbReference>
<keyword evidence="3" id="KW-1185">Reference proteome</keyword>
<proteinExistence type="predicted"/>
<feature type="domain" description="HTH cro/C1-type" evidence="1">
    <location>
        <begin position="17"/>
        <end position="71"/>
    </location>
</feature>
<dbReference type="InterPro" id="IPR053830">
    <property type="entry name" value="DUF6922"/>
</dbReference>
<sequence length="153" mass="18024">MNSNLNILKGLHPGLVIERELKKRKLRKNSFALKLQEYPQTLTAITKGRRGITTSLALKIEKTLGFDEGFLMMLQVYFDIEVEKKKQIQNKPNLKLIRPVLFWDTKFENIDWIKQKKAVIKRVFERGNEDEKNEIKRYYGEAAVKKIMITNDI</sequence>
<reference evidence="2 3" key="2">
    <citation type="journal article" date="2022" name="Microorganisms">
        <title>Complete Genome Sequences of Two Flavobacterium ammonificans Strains and a Flavobacterium ammoniigenes Strain of Ammonifying Bacterioplankton Isolated from Surface River Water.</title>
        <authorList>
            <person name="Suda W."/>
            <person name="Ogata Y."/>
            <person name="Shindo C."/>
            <person name="Watanabe K."/>
        </authorList>
    </citation>
    <scope>NUCLEOTIDE SEQUENCE [LARGE SCALE GENOMIC DNA]</scope>
    <source>
        <strain evidence="2 3">GENT5</strain>
    </source>
</reference>